<dbReference type="AlphaFoldDB" id="A0A2G9HCK1"/>
<evidence type="ECO:0000313" key="2">
    <source>
        <dbReference type="EMBL" id="PIN15267.1"/>
    </source>
</evidence>
<evidence type="ECO:0000256" key="1">
    <source>
        <dbReference type="SAM" id="Phobius"/>
    </source>
</evidence>
<keyword evidence="1" id="KW-1133">Transmembrane helix</keyword>
<keyword evidence="1" id="KW-0472">Membrane</keyword>
<organism evidence="2 3">
    <name type="scientific">Handroanthus impetiginosus</name>
    <dbReference type="NCBI Taxonomy" id="429701"/>
    <lineage>
        <taxon>Eukaryota</taxon>
        <taxon>Viridiplantae</taxon>
        <taxon>Streptophyta</taxon>
        <taxon>Embryophyta</taxon>
        <taxon>Tracheophyta</taxon>
        <taxon>Spermatophyta</taxon>
        <taxon>Magnoliopsida</taxon>
        <taxon>eudicotyledons</taxon>
        <taxon>Gunneridae</taxon>
        <taxon>Pentapetalae</taxon>
        <taxon>asterids</taxon>
        <taxon>lamiids</taxon>
        <taxon>Lamiales</taxon>
        <taxon>Bignoniaceae</taxon>
        <taxon>Crescentiina</taxon>
        <taxon>Tabebuia alliance</taxon>
        <taxon>Handroanthus</taxon>
    </lineage>
</organism>
<proteinExistence type="predicted"/>
<reference evidence="3" key="1">
    <citation type="journal article" date="2018" name="Gigascience">
        <title>Genome assembly of the Pink Ipe (Handroanthus impetiginosus, Bignoniaceae), a highly valued, ecologically keystone Neotropical timber forest tree.</title>
        <authorList>
            <person name="Silva-Junior O.B."/>
            <person name="Grattapaglia D."/>
            <person name="Novaes E."/>
            <person name="Collevatti R.G."/>
        </authorList>
    </citation>
    <scope>NUCLEOTIDE SEQUENCE [LARGE SCALE GENOMIC DNA]</scope>
    <source>
        <strain evidence="3">cv. UFG-1</strain>
    </source>
</reference>
<dbReference type="Proteomes" id="UP000231279">
    <property type="component" value="Unassembled WGS sequence"/>
</dbReference>
<name>A0A2G9HCK1_9LAMI</name>
<comment type="caution">
    <text evidence="2">The sequence shown here is derived from an EMBL/GenBank/DDBJ whole genome shotgun (WGS) entry which is preliminary data.</text>
</comment>
<keyword evidence="1" id="KW-0812">Transmembrane</keyword>
<evidence type="ECO:0000313" key="3">
    <source>
        <dbReference type="Proteomes" id="UP000231279"/>
    </source>
</evidence>
<keyword evidence="3" id="KW-1185">Reference proteome</keyword>
<gene>
    <name evidence="2" type="ORF">CDL12_12092</name>
</gene>
<feature type="transmembrane region" description="Helical" evidence="1">
    <location>
        <begin position="17"/>
        <end position="40"/>
    </location>
</feature>
<dbReference type="EMBL" id="NKXS01002107">
    <property type="protein sequence ID" value="PIN15267.1"/>
    <property type="molecule type" value="Genomic_DNA"/>
</dbReference>
<accession>A0A2G9HCK1</accession>
<sequence>MPNIYGIGSCKGTTADLLNSSSCVVILLVVCFINVLKFFFPWEGKRSSSVA</sequence>
<protein>
    <submittedName>
        <fullName evidence="2">Uncharacterized protein</fullName>
    </submittedName>
</protein>